<dbReference type="eggNOG" id="ENOG5032F4W">
    <property type="taxonomic scope" value="Bacteria"/>
</dbReference>
<evidence type="ECO:0000313" key="2">
    <source>
        <dbReference type="Proteomes" id="UP000001190"/>
    </source>
</evidence>
<reference evidence="1 2" key="1">
    <citation type="journal article" date="2008" name="Genome Res.">
        <title>Insights from the complete genome sequence of Mycobacterium marinum on the evolution of Mycobacterium tuberculosis.</title>
        <authorList>
            <person name="Stinear T.P."/>
            <person name="Seemann T."/>
            <person name="Harrison P.F."/>
            <person name="Jenkin G.A."/>
            <person name="Davies J.K."/>
            <person name="Johnson P.D."/>
            <person name="Abdellah Z."/>
            <person name="Arrowsmith C."/>
            <person name="Chillingworth T."/>
            <person name="Churcher C."/>
            <person name="Clarke K."/>
            <person name="Cronin A."/>
            <person name="Davis P."/>
            <person name="Goodhead I."/>
            <person name="Holroyd N."/>
            <person name="Jagels K."/>
            <person name="Lord A."/>
            <person name="Moule S."/>
            <person name="Mungall K."/>
            <person name="Norbertczak H."/>
            <person name="Quail M.A."/>
            <person name="Rabbinowitsch E."/>
            <person name="Walker D."/>
            <person name="White B."/>
            <person name="Whitehead S."/>
            <person name="Small P.L."/>
            <person name="Brosch R."/>
            <person name="Ramakrishnan L."/>
            <person name="Fischbach M.A."/>
            <person name="Parkhill J."/>
            <person name="Cole S.T."/>
        </authorList>
    </citation>
    <scope>NUCLEOTIDE SEQUENCE [LARGE SCALE GENOMIC DNA]</scope>
    <source>
        <strain evidence="2">ATCC BAA-535 / M</strain>
    </source>
</reference>
<organism evidence="1 2">
    <name type="scientific">Mycobacterium marinum (strain ATCC BAA-535 / M)</name>
    <dbReference type="NCBI Taxonomy" id="216594"/>
    <lineage>
        <taxon>Bacteria</taxon>
        <taxon>Bacillati</taxon>
        <taxon>Actinomycetota</taxon>
        <taxon>Actinomycetes</taxon>
        <taxon>Mycobacteriales</taxon>
        <taxon>Mycobacteriaceae</taxon>
        <taxon>Mycobacterium</taxon>
        <taxon>Mycobacterium ulcerans group</taxon>
    </lineage>
</organism>
<dbReference type="RefSeq" id="WP_012396139.1">
    <property type="nucleotide sequence ID" value="NC_010612.1"/>
</dbReference>
<protein>
    <recommendedName>
        <fullName evidence="3">VapC45 PIN like domain-containing protein</fullName>
    </recommendedName>
</protein>
<dbReference type="KEGG" id="mmi:MMAR_4591"/>
<dbReference type="STRING" id="216594.MMAR_4591"/>
<proteinExistence type="predicted"/>
<dbReference type="EMBL" id="CP000854">
    <property type="protein sequence ID" value="ACC42996.1"/>
    <property type="molecule type" value="Genomic_DNA"/>
</dbReference>
<dbReference type="HOGENOM" id="CLU_1802416_0_0_11"/>
<name>B2HEH1_MYCMM</name>
<gene>
    <name evidence="1" type="ordered locus">MMAR_4591</name>
</gene>
<evidence type="ECO:0000313" key="1">
    <source>
        <dbReference type="EMBL" id="ACC42996.1"/>
    </source>
</evidence>
<accession>B2HEH1</accession>
<dbReference type="AlphaFoldDB" id="B2HEH1"/>
<dbReference type="Proteomes" id="UP000001190">
    <property type="component" value="Chromosome"/>
</dbReference>
<sequence length="139" mass="15039">MKIFLDESCNLKIVAAVRAMFQDHTFLVGGLDTDRGLLDIPLYPIVASLGCELYVCADNGQLDKRPAERTACRTAGLHWVGIRKVPAKGKRGATADAARFIGAFLHILDDIQDAAGPRYFRLEPGPKSAAEAIEEAGDL</sequence>
<dbReference type="OrthoDB" id="3699343at2"/>
<evidence type="ECO:0008006" key="3">
    <source>
        <dbReference type="Google" id="ProtNLM"/>
    </source>
</evidence>
<keyword evidence="2" id="KW-1185">Reference proteome</keyword>